<comment type="caution">
    <text evidence="1">The sequence shown here is derived from an EMBL/GenBank/DDBJ whole genome shotgun (WGS) entry which is preliminary data.</text>
</comment>
<gene>
    <name evidence="1" type="ORF">SDC9_17682</name>
</gene>
<proteinExistence type="predicted"/>
<dbReference type="AlphaFoldDB" id="A0A644TY60"/>
<protein>
    <submittedName>
        <fullName evidence="1">Uncharacterized protein</fullName>
    </submittedName>
</protein>
<evidence type="ECO:0000313" key="1">
    <source>
        <dbReference type="EMBL" id="MPL71903.1"/>
    </source>
</evidence>
<dbReference type="EMBL" id="VSSQ01000062">
    <property type="protein sequence ID" value="MPL71903.1"/>
    <property type="molecule type" value="Genomic_DNA"/>
</dbReference>
<name>A0A644TY60_9ZZZZ</name>
<reference evidence="1" key="1">
    <citation type="submission" date="2019-08" db="EMBL/GenBank/DDBJ databases">
        <authorList>
            <person name="Kucharzyk K."/>
            <person name="Murdoch R.W."/>
            <person name="Higgins S."/>
            <person name="Loffler F."/>
        </authorList>
    </citation>
    <scope>NUCLEOTIDE SEQUENCE</scope>
</reference>
<accession>A0A644TY60</accession>
<sequence length="219" mass="23224">MKNVFFNAALEFDARAALAMTGQYSSIYQSIYPPLGGPAPTQQVVDAIIYSAKVAGQVSSYSDLFKSDDSISVGKCNIDRAMLPANTMFLVTGIAIQYAEAAGTTDANLKAANFGMIPVAMRYGEITISTDGRPIVDKLSMEVFHNYGGSVATGDTNAAAGTAVTYTMEQNTVGFFQLANPKWIYPQVPISVDLRFAAALGSANSCVKILLFGAKNVSL</sequence>
<organism evidence="1">
    <name type="scientific">bioreactor metagenome</name>
    <dbReference type="NCBI Taxonomy" id="1076179"/>
    <lineage>
        <taxon>unclassified sequences</taxon>
        <taxon>metagenomes</taxon>
        <taxon>ecological metagenomes</taxon>
    </lineage>
</organism>